<name>A0ABP8U3K0_9ACTN</name>
<proteinExistence type="predicted"/>
<dbReference type="Proteomes" id="UP001501442">
    <property type="component" value="Unassembled WGS sequence"/>
</dbReference>
<dbReference type="EMBL" id="BAABHK010000002">
    <property type="protein sequence ID" value="GAA4623006.1"/>
    <property type="molecule type" value="Genomic_DNA"/>
</dbReference>
<sequence>MSETGFRPAAVEIGYAWPGLREIVALPLIGLLATVCLGLWATNEGSANLIPAVLCVFCGVGTAWLGGSVARAAWRATRGRPLLTLDSEQVVLHSARVALPWSNVAEIRIVNRSPDGQTAKLIVFVPVDADRAVAGLRGMSRRFARSGMKHVGGPIFVRPEDMTSPFGEFLNAVRALTTVPVRPAIDPRTAGRIIGRR</sequence>
<protein>
    <recommendedName>
        <fullName evidence="4">PH domain-containing protein</fullName>
    </recommendedName>
</protein>
<evidence type="ECO:0000313" key="2">
    <source>
        <dbReference type="EMBL" id="GAA4623006.1"/>
    </source>
</evidence>
<keyword evidence="1" id="KW-0812">Transmembrane</keyword>
<dbReference type="RefSeq" id="WP_345430131.1">
    <property type="nucleotide sequence ID" value="NZ_BAABHK010000002.1"/>
</dbReference>
<feature type="transmembrane region" description="Helical" evidence="1">
    <location>
        <begin position="23"/>
        <end position="43"/>
    </location>
</feature>
<keyword evidence="3" id="KW-1185">Reference proteome</keyword>
<accession>A0ABP8U3K0</accession>
<keyword evidence="1" id="KW-0472">Membrane</keyword>
<reference evidence="3" key="1">
    <citation type="journal article" date="2019" name="Int. J. Syst. Evol. Microbiol.">
        <title>The Global Catalogue of Microorganisms (GCM) 10K type strain sequencing project: providing services to taxonomists for standard genome sequencing and annotation.</title>
        <authorList>
            <consortium name="The Broad Institute Genomics Platform"/>
            <consortium name="The Broad Institute Genome Sequencing Center for Infectious Disease"/>
            <person name="Wu L."/>
            <person name="Ma J."/>
        </authorList>
    </citation>
    <scope>NUCLEOTIDE SEQUENCE [LARGE SCALE GENOMIC DNA]</scope>
    <source>
        <strain evidence="3">JCM 17939</strain>
    </source>
</reference>
<feature type="transmembrane region" description="Helical" evidence="1">
    <location>
        <begin position="49"/>
        <end position="70"/>
    </location>
</feature>
<evidence type="ECO:0000256" key="1">
    <source>
        <dbReference type="SAM" id="Phobius"/>
    </source>
</evidence>
<evidence type="ECO:0008006" key="4">
    <source>
        <dbReference type="Google" id="ProtNLM"/>
    </source>
</evidence>
<organism evidence="2 3">
    <name type="scientific">Actinoallomurus vinaceus</name>
    <dbReference type="NCBI Taxonomy" id="1080074"/>
    <lineage>
        <taxon>Bacteria</taxon>
        <taxon>Bacillati</taxon>
        <taxon>Actinomycetota</taxon>
        <taxon>Actinomycetes</taxon>
        <taxon>Streptosporangiales</taxon>
        <taxon>Thermomonosporaceae</taxon>
        <taxon>Actinoallomurus</taxon>
    </lineage>
</organism>
<comment type="caution">
    <text evidence="2">The sequence shown here is derived from an EMBL/GenBank/DDBJ whole genome shotgun (WGS) entry which is preliminary data.</text>
</comment>
<keyword evidence="1" id="KW-1133">Transmembrane helix</keyword>
<evidence type="ECO:0000313" key="3">
    <source>
        <dbReference type="Proteomes" id="UP001501442"/>
    </source>
</evidence>
<gene>
    <name evidence="2" type="ORF">GCM10023196_017460</name>
</gene>